<evidence type="ECO:0000313" key="1">
    <source>
        <dbReference type="EMBL" id="KAL2733974.1"/>
    </source>
</evidence>
<keyword evidence="2" id="KW-1185">Reference proteome</keyword>
<dbReference type="EMBL" id="JAUDFV010000074">
    <property type="protein sequence ID" value="KAL2733974.1"/>
    <property type="molecule type" value="Genomic_DNA"/>
</dbReference>
<evidence type="ECO:0000313" key="2">
    <source>
        <dbReference type="Proteomes" id="UP001607302"/>
    </source>
</evidence>
<organism evidence="1 2">
    <name type="scientific">Vespula squamosa</name>
    <name type="common">Southern yellow jacket</name>
    <name type="synonym">Wasp</name>
    <dbReference type="NCBI Taxonomy" id="30214"/>
    <lineage>
        <taxon>Eukaryota</taxon>
        <taxon>Metazoa</taxon>
        <taxon>Ecdysozoa</taxon>
        <taxon>Arthropoda</taxon>
        <taxon>Hexapoda</taxon>
        <taxon>Insecta</taxon>
        <taxon>Pterygota</taxon>
        <taxon>Neoptera</taxon>
        <taxon>Endopterygota</taxon>
        <taxon>Hymenoptera</taxon>
        <taxon>Apocrita</taxon>
        <taxon>Aculeata</taxon>
        <taxon>Vespoidea</taxon>
        <taxon>Vespidae</taxon>
        <taxon>Vespinae</taxon>
        <taxon>Vespula</taxon>
    </lineage>
</organism>
<accession>A0ABD2BMG6</accession>
<proteinExistence type="predicted"/>
<dbReference type="AlphaFoldDB" id="A0ABD2BMG6"/>
<reference evidence="1 2" key="1">
    <citation type="journal article" date="2024" name="Ann. Entomol. Soc. Am.">
        <title>Genomic analyses of the southern and eastern yellowjacket wasps (Hymenoptera: Vespidae) reveal evolutionary signatures of social life.</title>
        <authorList>
            <person name="Catto M.A."/>
            <person name="Caine P.B."/>
            <person name="Orr S.E."/>
            <person name="Hunt B.G."/>
            <person name="Goodisman M.A.D."/>
        </authorList>
    </citation>
    <scope>NUCLEOTIDE SEQUENCE [LARGE SCALE GENOMIC DNA]</scope>
    <source>
        <strain evidence="1">233</strain>
        <tissue evidence="1">Head and thorax</tissue>
    </source>
</reference>
<name>A0ABD2BMG6_VESSQ</name>
<dbReference type="Proteomes" id="UP001607302">
    <property type="component" value="Unassembled WGS sequence"/>
</dbReference>
<sequence length="62" mass="7178">MIHTFLDDFLNECLELEINITMKNDNIIGVSLTNSKTHSLYNCTLCSTYAIGLVRYNKYSER</sequence>
<protein>
    <submittedName>
        <fullName evidence="1">Uncharacterized protein</fullName>
    </submittedName>
</protein>
<comment type="caution">
    <text evidence="1">The sequence shown here is derived from an EMBL/GenBank/DDBJ whole genome shotgun (WGS) entry which is preliminary data.</text>
</comment>
<gene>
    <name evidence="1" type="ORF">V1478_003672</name>
</gene>